<keyword evidence="2" id="KW-1185">Reference proteome</keyword>
<name>E3ND42_CAERE</name>
<organism evidence="2">
    <name type="scientific">Caenorhabditis remanei</name>
    <name type="common">Caenorhabditis vulgaris</name>
    <dbReference type="NCBI Taxonomy" id="31234"/>
    <lineage>
        <taxon>Eukaryota</taxon>
        <taxon>Metazoa</taxon>
        <taxon>Ecdysozoa</taxon>
        <taxon>Nematoda</taxon>
        <taxon>Chromadorea</taxon>
        <taxon>Rhabditida</taxon>
        <taxon>Rhabditina</taxon>
        <taxon>Rhabditomorpha</taxon>
        <taxon>Rhabditoidea</taxon>
        <taxon>Rhabditidae</taxon>
        <taxon>Peloderinae</taxon>
        <taxon>Caenorhabditis</taxon>
    </lineage>
</organism>
<protein>
    <submittedName>
        <fullName evidence="1">Uncharacterized protein</fullName>
    </submittedName>
</protein>
<accession>E3ND42</accession>
<sequence length="154" mass="17313">MVCSSTTRTSDGLLLFAKNAPTLWTDGSQRTNNYNLFSTHQKGTLLYLLVNIPEDLQAERVLWNGPLKNHRNAIVTNQIDEASQFPMHQLIGSLCPNARDIRQLAPYAHNDLSSELQKIAVGALLEKAPPCRFPSIMTIRRCPQSSKFQVVRTH</sequence>
<dbReference type="HOGENOM" id="CLU_1705898_0_0_1"/>
<proteinExistence type="predicted"/>
<gene>
    <name evidence="1" type="ORF">CRE_29173</name>
</gene>
<dbReference type="AlphaFoldDB" id="E3ND42"/>
<evidence type="ECO:0000313" key="2">
    <source>
        <dbReference type="Proteomes" id="UP000008281"/>
    </source>
</evidence>
<dbReference type="EMBL" id="DS268606">
    <property type="protein sequence ID" value="EFO93498.1"/>
    <property type="molecule type" value="Genomic_DNA"/>
</dbReference>
<evidence type="ECO:0000313" key="1">
    <source>
        <dbReference type="EMBL" id="EFO93498.1"/>
    </source>
</evidence>
<dbReference type="InParanoid" id="E3ND42"/>
<reference evidence="1" key="1">
    <citation type="submission" date="2007-07" db="EMBL/GenBank/DDBJ databases">
        <title>PCAP assembly of the Caenorhabditis remanei genome.</title>
        <authorList>
            <consortium name="The Caenorhabditis remanei Sequencing Consortium"/>
            <person name="Wilson R.K."/>
        </authorList>
    </citation>
    <scope>NUCLEOTIDE SEQUENCE [LARGE SCALE GENOMIC DNA]</scope>
    <source>
        <strain evidence="1">PB4641</strain>
    </source>
</reference>
<dbReference type="Proteomes" id="UP000008281">
    <property type="component" value="Unassembled WGS sequence"/>
</dbReference>